<evidence type="ECO:0000313" key="4">
    <source>
        <dbReference type="Proteomes" id="UP000015500"/>
    </source>
</evidence>
<dbReference type="PATRIC" id="fig|1345697.3.peg.911"/>
<gene>
    <name evidence="3" type="ORF">M493_05040</name>
</gene>
<protein>
    <recommendedName>
        <fullName evidence="2">YtkA-like domain-containing protein</fullName>
    </recommendedName>
</protein>
<dbReference type="Pfam" id="PF13115">
    <property type="entry name" value="YtkA"/>
    <property type="match status" value="2"/>
</dbReference>
<feature type="domain" description="YtkA-like" evidence="2">
    <location>
        <begin position="33"/>
        <end position="109"/>
    </location>
</feature>
<dbReference type="AlphaFoldDB" id="S5YXA9"/>
<keyword evidence="4" id="KW-1185">Reference proteome</keyword>
<name>S5YXA9_GEOG3</name>
<dbReference type="HOGENOM" id="CLU_097127_0_0_9"/>
<dbReference type="Gene3D" id="2.60.40.10">
    <property type="entry name" value="Immunoglobulins"/>
    <property type="match status" value="1"/>
</dbReference>
<dbReference type="InterPro" id="IPR013783">
    <property type="entry name" value="Ig-like_fold"/>
</dbReference>
<dbReference type="EMBL" id="CP006254">
    <property type="protein sequence ID" value="AGT31309.1"/>
    <property type="molecule type" value="Genomic_DNA"/>
</dbReference>
<feature type="signal peptide" evidence="1">
    <location>
        <begin position="1"/>
        <end position="27"/>
    </location>
</feature>
<evidence type="ECO:0000259" key="2">
    <source>
        <dbReference type="Pfam" id="PF13115"/>
    </source>
</evidence>
<dbReference type="RefSeq" id="WP_020959118.1">
    <property type="nucleotide sequence ID" value="NC_022080.4"/>
</dbReference>
<dbReference type="Proteomes" id="UP000015500">
    <property type="component" value="Chromosome"/>
</dbReference>
<feature type="domain" description="YtkA-like" evidence="2">
    <location>
        <begin position="158"/>
        <end position="226"/>
    </location>
</feature>
<dbReference type="InterPro" id="IPR032693">
    <property type="entry name" value="YtkA-like_dom"/>
</dbReference>
<dbReference type="PROSITE" id="PS51257">
    <property type="entry name" value="PROKAR_LIPOPROTEIN"/>
    <property type="match status" value="1"/>
</dbReference>
<evidence type="ECO:0000256" key="1">
    <source>
        <dbReference type="SAM" id="SignalP"/>
    </source>
</evidence>
<organism evidence="3 4">
    <name type="scientific">Geobacillus genomosp. 3</name>
    <dbReference type="NCBI Taxonomy" id="1921421"/>
    <lineage>
        <taxon>Bacteria</taxon>
        <taxon>Bacillati</taxon>
        <taxon>Bacillota</taxon>
        <taxon>Bacilli</taxon>
        <taxon>Bacillales</taxon>
        <taxon>Anoxybacillaceae</taxon>
        <taxon>Geobacillus</taxon>
    </lineage>
</organism>
<evidence type="ECO:0000313" key="3">
    <source>
        <dbReference type="EMBL" id="AGT31309.1"/>
    </source>
</evidence>
<sequence>MRRRLLFTWMALLVVAMLAACSNNDEQAETPAMLEVKLDVPDHIELNKAATLACVVTYGGENVDDASEVKFEVWRHGDGEREMLEAKHDGDGRYSVEKTFTEAGTYSVVAHVTARDMHNMPKKDIVVGQPEQAANGPDASSLDDEKGHHSSVAMSLLSHSFEAGKPASLVVHLTKDGQPLTGATVRFEIWQADNKHEFVDAAEKGNGEYEAAVTFANQGTYSVKVHVEGSGGLHEHQVEQVTAN</sequence>
<feature type="chain" id="PRO_5039110176" description="YtkA-like domain-containing protein" evidence="1">
    <location>
        <begin position="28"/>
        <end position="244"/>
    </location>
</feature>
<dbReference type="KEGG" id="gjf:M493_05040"/>
<keyword evidence="1" id="KW-0732">Signal</keyword>
<reference evidence="3 4" key="1">
    <citation type="journal article" date="2014" name="Genome Announc.">
        <title>Complete Genome Sequence of the Thermophilic Polychlorinated Biphenyl Degrader Geobacillus sp. Strain JF8 (NBRC 109937).</title>
        <authorList>
            <person name="Shintani M."/>
            <person name="Ohtsubo Y."/>
            <person name="Fukuda K."/>
            <person name="Hosoyama A."/>
            <person name="Ohji S."/>
            <person name="Yamazoe A."/>
            <person name="Fujita N."/>
            <person name="Nagata Y."/>
            <person name="Tsuda M."/>
            <person name="Hatta T."/>
            <person name="Kimbara K."/>
        </authorList>
    </citation>
    <scope>NUCLEOTIDE SEQUENCE [LARGE SCALE GENOMIC DNA]</scope>
    <source>
        <strain evidence="3 4">JF8</strain>
    </source>
</reference>
<dbReference type="OrthoDB" id="2679563at2"/>
<accession>S5YXA9</accession>
<dbReference type="STRING" id="1921421.M493_05040"/>
<proteinExistence type="predicted"/>